<reference evidence="2 3" key="1">
    <citation type="submission" date="2019-02" db="EMBL/GenBank/DDBJ databases">
        <title>Genome sequencing of the rare red list fungi Dentipellis fragilis.</title>
        <authorList>
            <person name="Buettner E."/>
            <person name="Kellner H."/>
        </authorList>
    </citation>
    <scope>NUCLEOTIDE SEQUENCE [LARGE SCALE GENOMIC DNA]</scope>
    <source>
        <strain evidence="2 3">DSM 105465</strain>
    </source>
</reference>
<keyword evidence="3" id="KW-1185">Reference proteome</keyword>
<dbReference type="Gene3D" id="1.20.1280.50">
    <property type="match status" value="1"/>
</dbReference>
<sequence length="656" mass="73436">MYTLFPAWLARIPFSVALMGSANWPQEAILKEDLGDIGPQATQARVEFHVCQFWVYTATGATQVKMHTLPSCDEDDDTLSMQRSDDFFKAQQESGGTRPPIGSVAAAHEQQLLRDEIQEMAIALRIAHSRLNALAPISYLPPEIMSCIFSILLEAFAGDASALLHETDNGPSRGQIQMRWVVVTHVCRQWRHMAINTPSLWCHLPLDIGRHWMEAVVERAKPVPLRLTLNTARKVVKPSLCIPQRLRNIRTITIMAEMYQMAKLLSNLTKPAPALETAFLCGACEEESVLPLIVPTPDNLFCGETPNLRTLSFDGCTIPAPIRMSQAAAFAKKRTVRTRRDDLVPSMEQLLDILDRMLMLRSLVLRRCLPLHQAYSHDVPPPRTVSLPNLTMLELAGQVYDCAATLQRLEVPPNVDMCIIGDSRFDSHNQVLKAECVPLLRIVKHHMSGTGSQGKAAIVDSVEVVLGDTISIRTYWSGSPRVRIDIPLPAKDYLELFFLEIPLLEATSLSFQEEPLPEITFSSAQTFWEIFALGNANFEWVQSLTVSDSLIRRVCDAIRSDAFYLASGIPLFVRDTERITRCMFPLLKDVTLHSLRTTIPDELEYVQKKLDEAIRYRNTLGAPLRCLNFSGCTGVEQLVEHLGSVCPSVTSVRMVP</sequence>
<evidence type="ECO:0000313" key="3">
    <source>
        <dbReference type="Proteomes" id="UP000298327"/>
    </source>
</evidence>
<comment type="caution">
    <text evidence="2">The sequence shown here is derived from an EMBL/GenBank/DDBJ whole genome shotgun (WGS) entry which is preliminary data.</text>
</comment>
<dbReference type="AlphaFoldDB" id="A0A4Y9YVE0"/>
<dbReference type="EMBL" id="SEOQ01000332">
    <property type="protein sequence ID" value="TFY65541.1"/>
    <property type="molecule type" value="Genomic_DNA"/>
</dbReference>
<keyword evidence="1" id="KW-0732">Signal</keyword>
<name>A0A4Y9YVE0_9AGAM</name>
<dbReference type="Proteomes" id="UP000298327">
    <property type="component" value="Unassembled WGS sequence"/>
</dbReference>
<protein>
    <submittedName>
        <fullName evidence="2">Uncharacterized protein</fullName>
    </submittedName>
</protein>
<accession>A0A4Y9YVE0</accession>
<feature type="signal peptide" evidence="1">
    <location>
        <begin position="1"/>
        <end position="17"/>
    </location>
</feature>
<evidence type="ECO:0000313" key="2">
    <source>
        <dbReference type="EMBL" id="TFY65541.1"/>
    </source>
</evidence>
<feature type="chain" id="PRO_5021232429" evidence="1">
    <location>
        <begin position="18"/>
        <end position="656"/>
    </location>
</feature>
<gene>
    <name evidence="2" type="ORF">EVG20_g5545</name>
</gene>
<dbReference type="OrthoDB" id="2884925at2759"/>
<organism evidence="2 3">
    <name type="scientific">Dentipellis fragilis</name>
    <dbReference type="NCBI Taxonomy" id="205917"/>
    <lineage>
        <taxon>Eukaryota</taxon>
        <taxon>Fungi</taxon>
        <taxon>Dikarya</taxon>
        <taxon>Basidiomycota</taxon>
        <taxon>Agaricomycotina</taxon>
        <taxon>Agaricomycetes</taxon>
        <taxon>Russulales</taxon>
        <taxon>Hericiaceae</taxon>
        <taxon>Dentipellis</taxon>
    </lineage>
</organism>
<evidence type="ECO:0000256" key="1">
    <source>
        <dbReference type="SAM" id="SignalP"/>
    </source>
</evidence>
<proteinExistence type="predicted"/>